<evidence type="ECO:0008006" key="4">
    <source>
        <dbReference type="Google" id="ProtNLM"/>
    </source>
</evidence>
<organism evidence="2">
    <name type="scientific">marine sediment metagenome</name>
    <dbReference type="NCBI Taxonomy" id="412755"/>
    <lineage>
        <taxon>unclassified sequences</taxon>
        <taxon>metagenomes</taxon>
        <taxon>ecological metagenomes</taxon>
    </lineage>
</organism>
<evidence type="ECO:0000313" key="3">
    <source>
        <dbReference type="EMBL" id="GAH94592.1"/>
    </source>
</evidence>
<proteinExistence type="predicted"/>
<dbReference type="InterPro" id="IPR010181">
    <property type="entry name" value="CGCAxxGCC_motif"/>
</dbReference>
<accession>X1G9P3</accession>
<dbReference type="EMBL" id="BARV01000177">
    <property type="protein sequence ID" value="GAH94592.1"/>
    <property type="molecule type" value="Genomic_DNA"/>
</dbReference>
<evidence type="ECO:0000313" key="1">
    <source>
        <dbReference type="EMBL" id="GAG67273.1"/>
    </source>
</evidence>
<comment type="caution">
    <text evidence="2">The sequence shown here is derived from an EMBL/GenBank/DDBJ whole genome shotgun (WGS) entry which is preliminary data.</text>
</comment>
<dbReference type="Pfam" id="PF09719">
    <property type="entry name" value="C_GCAxxG_C_C"/>
    <property type="match status" value="1"/>
</dbReference>
<sequence length="142" mass="16145">MKRKKAVSDFNQGYNCAQSVFSAFSDEFGINKELARSIACGFGAGFGRLQETCGAVTGAIMVIGCKYFKRNDWSGSKEIVYQKTRDFISKFKERNRTTNCLELIGVDFNTEEGMKVFRERNLAKEKCEKYVQDACEILEEII</sequence>
<dbReference type="EMBL" id="BART01000197">
    <property type="protein sequence ID" value="GAG67273.1"/>
    <property type="molecule type" value="Genomic_DNA"/>
</dbReference>
<evidence type="ECO:0000313" key="2">
    <source>
        <dbReference type="EMBL" id="GAH54631.1"/>
    </source>
</evidence>
<gene>
    <name evidence="1" type="ORF">S01H4_01151</name>
    <name evidence="2" type="ORF">S03H2_30231</name>
    <name evidence="3" type="ORF">S06H3_00828</name>
</gene>
<dbReference type="EMBL" id="BARU01018281">
    <property type="protein sequence ID" value="GAH54631.1"/>
    <property type="molecule type" value="Genomic_DNA"/>
</dbReference>
<name>X1G9P3_9ZZZZ</name>
<reference evidence="2" key="1">
    <citation type="journal article" date="2014" name="Front. Microbiol.">
        <title>High frequency of phylogenetically diverse reductive dehalogenase-homologous genes in deep subseafloor sedimentary metagenomes.</title>
        <authorList>
            <person name="Kawai M."/>
            <person name="Futagami T."/>
            <person name="Toyoda A."/>
            <person name="Takaki Y."/>
            <person name="Nishi S."/>
            <person name="Hori S."/>
            <person name="Arai W."/>
            <person name="Tsubouchi T."/>
            <person name="Morono Y."/>
            <person name="Uchiyama I."/>
            <person name="Ito T."/>
            <person name="Fujiyama A."/>
            <person name="Inagaki F."/>
            <person name="Takami H."/>
        </authorList>
    </citation>
    <scope>NUCLEOTIDE SEQUENCE</scope>
    <source>
        <strain evidence="2">Expedition CK06-06</strain>
    </source>
</reference>
<protein>
    <recommendedName>
        <fullName evidence="4">C_GCAxxG_C_C family protein</fullName>
    </recommendedName>
</protein>
<dbReference type="AlphaFoldDB" id="X1G9P3"/>
<dbReference type="NCBIfam" id="TIGR01909">
    <property type="entry name" value="C_GCAxxG_C_C"/>
    <property type="match status" value="1"/>
</dbReference>